<dbReference type="InterPro" id="IPR036378">
    <property type="entry name" value="FAS1_dom_sf"/>
</dbReference>
<dbReference type="AlphaFoldDB" id="A0A1J1LQ20"/>
<gene>
    <name evidence="2" type="ORF">PL9214520196</name>
</gene>
<dbReference type="EMBL" id="CZDF01000158">
    <property type="protein sequence ID" value="CUR33657.1"/>
    <property type="molecule type" value="Genomic_DNA"/>
</dbReference>
<organism evidence="2 3">
    <name type="scientific">Planktothrix tepida PCC 9214</name>
    <dbReference type="NCBI Taxonomy" id="671072"/>
    <lineage>
        <taxon>Bacteria</taxon>
        <taxon>Bacillati</taxon>
        <taxon>Cyanobacteriota</taxon>
        <taxon>Cyanophyceae</taxon>
        <taxon>Oscillatoriophycideae</taxon>
        <taxon>Oscillatoriales</taxon>
        <taxon>Microcoleaceae</taxon>
        <taxon>Planktothrix</taxon>
    </lineage>
</organism>
<dbReference type="SMART" id="SM00554">
    <property type="entry name" value="FAS1"/>
    <property type="match status" value="1"/>
</dbReference>
<name>A0A1J1LQ20_9CYAN</name>
<dbReference type="SUPFAM" id="SSF82153">
    <property type="entry name" value="FAS1 domain"/>
    <property type="match status" value="1"/>
</dbReference>
<dbReference type="GO" id="GO:0005615">
    <property type="term" value="C:extracellular space"/>
    <property type="evidence" value="ECO:0007669"/>
    <property type="project" value="TreeGrafter"/>
</dbReference>
<dbReference type="Proteomes" id="UP000184315">
    <property type="component" value="Unassembled WGS sequence"/>
</dbReference>
<sequence>MNPQNHTQKLKQITVFFSVVGVILGGSVPVEAQLYNHTLTKFVNIAQIPATTSLDIVDTVVSAGEFTILTQALQAADLVDILKAEGPFTIFAPTDKAFSELPPGTLENLLKPENKAELVKILTYHVVPGKVLSTDLKSGEIETVEGDTINVQVGASVKIDNATVIKADVPAINGVIHVIDTVIRPN</sequence>
<dbReference type="Pfam" id="PF02469">
    <property type="entry name" value="Fasciclin"/>
    <property type="match status" value="1"/>
</dbReference>
<dbReference type="STRING" id="671072.PL9214520196"/>
<accession>A0A1J1LQ20</accession>
<proteinExistence type="predicted"/>
<protein>
    <recommendedName>
        <fullName evidence="1">FAS1 domain-containing protein</fullName>
    </recommendedName>
</protein>
<dbReference type="RefSeq" id="WP_072720275.1">
    <property type="nucleotide sequence ID" value="NZ_LN889803.1"/>
</dbReference>
<dbReference type="InterPro" id="IPR050904">
    <property type="entry name" value="Adhesion/Biosynth-related"/>
</dbReference>
<dbReference type="PANTHER" id="PTHR10900">
    <property type="entry name" value="PERIOSTIN-RELATED"/>
    <property type="match status" value="1"/>
</dbReference>
<dbReference type="PANTHER" id="PTHR10900:SF77">
    <property type="entry name" value="FI19380P1"/>
    <property type="match status" value="1"/>
</dbReference>
<keyword evidence="3" id="KW-1185">Reference proteome</keyword>
<feature type="domain" description="FAS1" evidence="1">
    <location>
        <begin position="53"/>
        <end position="183"/>
    </location>
</feature>
<evidence type="ECO:0000259" key="1">
    <source>
        <dbReference type="PROSITE" id="PS50213"/>
    </source>
</evidence>
<dbReference type="OrthoDB" id="9800666at2"/>
<evidence type="ECO:0000313" key="2">
    <source>
        <dbReference type="EMBL" id="CUR33657.1"/>
    </source>
</evidence>
<evidence type="ECO:0000313" key="3">
    <source>
        <dbReference type="Proteomes" id="UP000184315"/>
    </source>
</evidence>
<dbReference type="FunFam" id="2.30.180.10:FF:000019">
    <property type="entry name" value="Cell surface lipoprotein"/>
    <property type="match status" value="1"/>
</dbReference>
<dbReference type="PROSITE" id="PS50213">
    <property type="entry name" value="FAS1"/>
    <property type="match status" value="1"/>
</dbReference>
<dbReference type="InterPro" id="IPR000782">
    <property type="entry name" value="FAS1_domain"/>
</dbReference>
<reference evidence="3" key="1">
    <citation type="submission" date="2015-10" db="EMBL/GenBank/DDBJ databases">
        <authorList>
            <person name="Regsiter A."/>
            <person name="william w."/>
        </authorList>
    </citation>
    <scope>NUCLEOTIDE SEQUENCE [LARGE SCALE GENOMIC DNA]</scope>
</reference>
<dbReference type="Gene3D" id="2.30.180.10">
    <property type="entry name" value="FAS1 domain"/>
    <property type="match status" value="1"/>
</dbReference>